<reference evidence="6" key="1">
    <citation type="submission" date="2021-02" db="EMBL/GenBank/DDBJ databases">
        <authorList>
            <person name="Nowell W R."/>
        </authorList>
    </citation>
    <scope>NUCLEOTIDE SEQUENCE</scope>
</reference>
<evidence type="ECO:0000313" key="8">
    <source>
        <dbReference type="EMBL" id="CAF4657809.1"/>
    </source>
</evidence>
<protein>
    <submittedName>
        <fullName evidence="6">Uncharacterized protein</fullName>
    </submittedName>
</protein>
<dbReference type="Proteomes" id="UP000663865">
    <property type="component" value="Unassembled WGS sequence"/>
</dbReference>
<dbReference type="Proteomes" id="UP000663869">
    <property type="component" value="Unassembled WGS sequence"/>
</dbReference>
<sequence length="121" mass="13413">MIQYILLSIYLSLSMSLTNGITCTVCSSETSSACADPFDSSNASFLQLSGYNYCQKNVFANGLITRFGESTCLTSNLRGITTAYCCSNRDNCNYAVKLRSSLSMSISFIISFMFFIKFVFH</sequence>
<feature type="chain" id="PRO_5036233230" evidence="2">
    <location>
        <begin position="21"/>
        <end position="121"/>
    </location>
</feature>
<dbReference type="OrthoDB" id="10035615at2759"/>
<dbReference type="Proteomes" id="UP000663825">
    <property type="component" value="Unassembled WGS sequence"/>
</dbReference>
<dbReference type="Proteomes" id="UP000663872">
    <property type="component" value="Unassembled WGS sequence"/>
</dbReference>
<evidence type="ECO:0000313" key="9">
    <source>
        <dbReference type="Proteomes" id="UP000663869"/>
    </source>
</evidence>
<evidence type="ECO:0000313" key="5">
    <source>
        <dbReference type="EMBL" id="CAF3469607.1"/>
    </source>
</evidence>
<evidence type="ECO:0000313" key="7">
    <source>
        <dbReference type="EMBL" id="CAF3662125.1"/>
    </source>
</evidence>
<feature type="signal peptide" evidence="2">
    <location>
        <begin position="1"/>
        <end position="20"/>
    </location>
</feature>
<evidence type="ECO:0000256" key="2">
    <source>
        <dbReference type="SAM" id="SignalP"/>
    </source>
</evidence>
<dbReference type="AlphaFoldDB" id="A0A818HZR6"/>
<gene>
    <name evidence="6" type="ORF">FME351_LOCUS17705</name>
    <name evidence="7" type="ORF">GRG538_LOCUS25821</name>
    <name evidence="4" type="ORF">KIK155_LOCUS4255</name>
    <name evidence="3" type="ORF">LUA448_LOCUS12064</name>
    <name evidence="5" type="ORF">TIS948_LOCUS33238</name>
    <name evidence="8" type="ORF">TOA249_LOCUS14489</name>
</gene>
<dbReference type="EMBL" id="CAJNYD010001478">
    <property type="protein sequence ID" value="CAF3340076.1"/>
    <property type="molecule type" value="Genomic_DNA"/>
</dbReference>
<keyword evidence="2" id="KW-0732">Signal</keyword>
<keyword evidence="1" id="KW-0812">Transmembrane</keyword>
<evidence type="ECO:0000313" key="4">
    <source>
        <dbReference type="EMBL" id="CAF3358330.1"/>
    </source>
</evidence>
<dbReference type="EMBL" id="CAJNYU010002210">
    <property type="protein sequence ID" value="CAF3516780.1"/>
    <property type="molecule type" value="Genomic_DNA"/>
</dbReference>
<evidence type="ECO:0000256" key="1">
    <source>
        <dbReference type="SAM" id="Phobius"/>
    </source>
</evidence>
<evidence type="ECO:0000313" key="3">
    <source>
        <dbReference type="EMBL" id="CAF3340076.1"/>
    </source>
</evidence>
<name>A0A818HZR6_9BILA</name>
<dbReference type="EMBL" id="CAJNXB010006174">
    <property type="protein sequence ID" value="CAF3469607.1"/>
    <property type="molecule type" value="Genomic_DNA"/>
</dbReference>
<comment type="caution">
    <text evidence="6">The sequence shown here is derived from an EMBL/GenBank/DDBJ whole genome shotgun (WGS) entry which is preliminary data.</text>
</comment>
<organism evidence="6 9">
    <name type="scientific">Rotaria socialis</name>
    <dbReference type="NCBI Taxonomy" id="392032"/>
    <lineage>
        <taxon>Eukaryota</taxon>
        <taxon>Metazoa</taxon>
        <taxon>Spiralia</taxon>
        <taxon>Gnathifera</taxon>
        <taxon>Rotifera</taxon>
        <taxon>Eurotatoria</taxon>
        <taxon>Bdelloidea</taxon>
        <taxon>Philodinida</taxon>
        <taxon>Philodinidae</taxon>
        <taxon>Rotaria</taxon>
    </lineage>
</organism>
<evidence type="ECO:0000313" key="6">
    <source>
        <dbReference type="EMBL" id="CAF3516780.1"/>
    </source>
</evidence>
<dbReference type="EMBL" id="CAJNYV010000344">
    <property type="protein sequence ID" value="CAF3358330.1"/>
    <property type="molecule type" value="Genomic_DNA"/>
</dbReference>
<dbReference type="Proteomes" id="UP000663833">
    <property type="component" value="Unassembled WGS sequence"/>
</dbReference>
<dbReference type="EMBL" id="CAJNYT010004416">
    <property type="protein sequence ID" value="CAF3662125.1"/>
    <property type="molecule type" value="Genomic_DNA"/>
</dbReference>
<accession>A0A818HZR6</accession>
<proteinExistence type="predicted"/>
<dbReference type="EMBL" id="CAJOBS010000900">
    <property type="protein sequence ID" value="CAF4657809.1"/>
    <property type="molecule type" value="Genomic_DNA"/>
</dbReference>
<keyword evidence="1" id="KW-0472">Membrane</keyword>
<keyword evidence="1" id="KW-1133">Transmembrane helix</keyword>
<feature type="transmembrane region" description="Helical" evidence="1">
    <location>
        <begin position="102"/>
        <end position="120"/>
    </location>
</feature>
<dbReference type="Proteomes" id="UP000663838">
    <property type="component" value="Unassembled WGS sequence"/>
</dbReference>